<dbReference type="AlphaFoldDB" id="A0A319C811"/>
<accession>A0A319C811</accession>
<dbReference type="GO" id="GO:0003824">
    <property type="term" value="F:catalytic activity"/>
    <property type="evidence" value="ECO:0007669"/>
    <property type="project" value="InterPro"/>
</dbReference>
<dbReference type="InterPro" id="IPR039556">
    <property type="entry name" value="ICL/PEPM"/>
</dbReference>
<dbReference type="PANTHER" id="PTHR42905:SF7">
    <property type="entry name" value="PHOSPHOENOLPYRUVATE PHOSPHOMUTASE"/>
    <property type="match status" value="1"/>
</dbReference>
<dbReference type="VEuPathDB" id="FungiDB:BO82DRAFT_364968"/>
<dbReference type="Pfam" id="PF13714">
    <property type="entry name" value="PEP_mutase"/>
    <property type="match status" value="1"/>
</dbReference>
<keyword evidence="2" id="KW-0670">Pyruvate</keyword>
<dbReference type="GeneID" id="37139723"/>
<organism evidence="2 3">
    <name type="scientific">Aspergillus uvarum CBS 121591</name>
    <dbReference type="NCBI Taxonomy" id="1448315"/>
    <lineage>
        <taxon>Eukaryota</taxon>
        <taxon>Fungi</taxon>
        <taxon>Dikarya</taxon>
        <taxon>Ascomycota</taxon>
        <taxon>Pezizomycotina</taxon>
        <taxon>Eurotiomycetes</taxon>
        <taxon>Eurotiomycetidae</taxon>
        <taxon>Eurotiales</taxon>
        <taxon>Aspergillaceae</taxon>
        <taxon>Aspergillus</taxon>
        <taxon>Aspergillus subgen. Circumdati</taxon>
    </lineage>
</organism>
<evidence type="ECO:0000313" key="3">
    <source>
        <dbReference type="Proteomes" id="UP000248340"/>
    </source>
</evidence>
<dbReference type="STRING" id="1448315.A0A319C811"/>
<dbReference type="Proteomes" id="UP000248340">
    <property type="component" value="Unassembled WGS sequence"/>
</dbReference>
<evidence type="ECO:0000256" key="1">
    <source>
        <dbReference type="ARBA" id="ARBA00038455"/>
    </source>
</evidence>
<sequence length="206" mass="22323">MSETLEAAQRMAEAVTCPVVADCDNGFGNAINVMRTVTQCERAGLAEVCIEDNIFPKRRSFYEGVQRELTAPHEHALKIQSAVEARTDPDFVVIARTEAFIAGRTKDEALERARAYADAGADAVVVHSKSDSFEELRQFAAAWDRSSSCALVADPTTYEDTSAGELFAAGFRVVVFANQALRAAVRAMQDAMVALRRERGAVSATA</sequence>
<dbReference type="InterPro" id="IPR040442">
    <property type="entry name" value="Pyrv_kinase-like_dom_sf"/>
</dbReference>
<dbReference type="SUPFAM" id="SSF51621">
    <property type="entry name" value="Phosphoenolpyruvate/pyruvate domain"/>
    <property type="match status" value="1"/>
</dbReference>
<gene>
    <name evidence="2" type="ORF">BO82DRAFT_364968</name>
</gene>
<reference evidence="2 3" key="1">
    <citation type="submission" date="2016-12" db="EMBL/GenBank/DDBJ databases">
        <title>The genomes of Aspergillus section Nigri reveals drivers in fungal speciation.</title>
        <authorList>
            <consortium name="DOE Joint Genome Institute"/>
            <person name="Vesth T.C."/>
            <person name="Nybo J."/>
            <person name="Theobald S."/>
            <person name="Brandl J."/>
            <person name="Frisvad J.C."/>
            <person name="Nielsen K.F."/>
            <person name="Lyhne E.K."/>
            <person name="Kogle M.E."/>
            <person name="Kuo A."/>
            <person name="Riley R."/>
            <person name="Clum A."/>
            <person name="Nolan M."/>
            <person name="Lipzen A."/>
            <person name="Salamov A."/>
            <person name="Henrissat B."/>
            <person name="Wiebenga A."/>
            <person name="De Vries R.P."/>
            <person name="Grigoriev I.V."/>
            <person name="Mortensen U.H."/>
            <person name="Andersen M.R."/>
            <person name="Baker S.E."/>
        </authorList>
    </citation>
    <scope>NUCLEOTIDE SEQUENCE [LARGE SCALE GENOMIC DNA]</scope>
    <source>
        <strain evidence="2 3">CBS 121591</strain>
    </source>
</reference>
<keyword evidence="3" id="KW-1185">Reference proteome</keyword>
<evidence type="ECO:0000313" key="2">
    <source>
        <dbReference type="EMBL" id="PYH81525.1"/>
    </source>
</evidence>
<dbReference type="RefSeq" id="XP_025491725.1">
    <property type="nucleotide sequence ID" value="XM_025636982.1"/>
</dbReference>
<dbReference type="EMBL" id="KZ821701">
    <property type="protein sequence ID" value="PYH81525.1"/>
    <property type="molecule type" value="Genomic_DNA"/>
</dbReference>
<dbReference type="PANTHER" id="PTHR42905">
    <property type="entry name" value="PHOSPHOENOLPYRUVATE CARBOXYLASE"/>
    <property type="match status" value="1"/>
</dbReference>
<dbReference type="CDD" id="cd00377">
    <property type="entry name" value="ICL_PEPM"/>
    <property type="match status" value="1"/>
</dbReference>
<name>A0A319C811_9EURO</name>
<dbReference type="Gene3D" id="3.20.20.60">
    <property type="entry name" value="Phosphoenolpyruvate-binding domains"/>
    <property type="match status" value="1"/>
</dbReference>
<dbReference type="OrthoDB" id="1923844at2759"/>
<comment type="similarity">
    <text evidence="1">Belongs to the isocitrate lyase/PEP mutase superfamily. PEP mutase family.</text>
</comment>
<dbReference type="InterPro" id="IPR015813">
    <property type="entry name" value="Pyrv/PenolPyrv_kinase-like_dom"/>
</dbReference>
<proteinExistence type="inferred from homology"/>
<protein>
    <submittedName>
        <fullName evidence="2">Phosphoenolpyruvate/pyruvate domain-containing protein</fullName>
    </submittedName>
</protein>